<evidence type="ECO:0000313" key="3">
    <source>
        <dbReference type="EMBL" id="QTZ90272.1"/>
    </source>
</evidence>
<keyword evidence="4" id="KW-1185">Reference proteome</keyword>
<dbReference type="Proteomes" id="UP000009036">
    <property type="component" value="Chromosome"/>
</dbReference>
<dbReference type="OrthoDB" id="8905397at2"/>
<evidence type="ECO:0000256" key="1">
    <source>
        <dbReference type="SAM" id="MobiDB-lite"/>
    </source>
</evidence>
<sequence>MKLAFRQACEPQAITRSLAPLTAAGYGSAVALERVALWHARMYHRFDPVRPGRATTSSLPGGPGSAAHARHTPFVA</sequence>
<dbReference type="EMBL" id="CP072931">
    <property type="protein sequence ID" value="QTZ90272.1"/>
    <property type="molecule type" value="Genomic_DNA"/>
</dbReference>
<dbReference type="KEGG" id="sauh:SU9_001395"/>
<accession>J1RHN2</accession>
<gene>
    <name evidence="3" type="ORF">SU9_001395</name>
    <name evidence="2" type="ORF">SU9_26874</name>
</gene>
<evidence type="ECO:0000313" key="4">
    <source>
        <dbReference type="Proteomes" id="UP000009036"/>
    </source>
</evidence>
<proteinExistence type="predicted"/>
<evidence type="ECO:0000313" key="2">
    <source>
        <dbReference type="EMBL" id="EJJ03824.1"/>
    </source>
</evidence>
<dbReference type="AlphaFoldDB" id="J1RHN2"/>
<organism evidence="2">
    <name type="scientific">Streptomyces auratus AGR0001</name>
    <dbReference type="NCBI Taxonomy" id="1160718"/>
    <lineage>
        <taxon>Bacteria</taxon>
        <taxon>Bacillati</taxon>
        <taxon>Actinomycetota</taxon>
        <taxon>Actinomycetes</taxon>
        <taxon>Kitasatosporales</taxon>
        <taxon>Streptomycetaceae</taxon>
        <taxon>Streptomyces</taxon>
    </lineage>
</organism>
<dbReference type="EMBL" id="AJGV01000169">
    <property type="protein sequence ID" value="EJJ03824.1"/>
    <property type="molecule type" value="Genomic_DNA"/>
</dbReference>
<dbReference type="PATRIC" id="fig|1160718.3.peg.5443"/>
<name>J1RHN2_9ACTN</name>
<protein>
    <submittedName>
        <fullName evidence="2">Uncharacterized protein</fullName>
    </submittedName>
</protein>
<reference evidence="2" key="1">
    <citation type="journal article" date="2012" name="J. Bacteriol.">
        <title>Genome Sequence of Streptomyces auratus Strain AGR0001, a Phoslactomycin-Producing Actinomycete.</title>
        <authorList>
            <person name="Han X."/>
            <person name="Li M."/>
            <person name="Ding Z."/>
            <person name="Zhao J."/>
            <person name="Ji K."/>
            <person name="Wen M."/>
            <person name="Lu T."/>
        </authorList>
    </citation>
    <scope>NUCLEOTIDE SEQUENCE [LARGE SCALE GENOMIC DNA]</scope>
    <source>
        <strain evidence="2">AGR0001</strain>
    </source>
</reference>
<reference evidence="3" key="2">
    <citation type="submission" date="2021-04" db="EMBL/GenBank/DDBJ databases">
        <authorList>
            <person name="Wen M.-L."/>
            <person name="Han X.-L."/>
            <person name="Xiong J."/>
        </authorList>
    </citation>
    <scope>NUCLEOTIDE SEQUENCE</scope>
    <source>
        <strain evidence="3">AGR0001</strain>
    </source>
</reference>
<dbReference type="RefSeq" id="WP_006606883.1">
    <property type="nucleotide sequence ID" value="NZ_CP072931.1"/>
</dbReference>
<dbReference type="STRING" id="1160718.SU9_26874"/>
<dbReference type="HOGENOM" id="CLU_2652763_0_0_11"/>
<feature type="region of interest" description="Disordered" evidence="1">
    <location>
        <begin position="49"/>
        <end position="76"/>
    </location>
</feature>